<evidence type="ECO:0000313" key="2">
    <source>
        <dbReference type="Proteomes" id="UP000712673"/>
    </source>
</evidence>
<protein>
    <submittedName>
        <fullName evidence="1">Uncharacterized protein</fullName>
    </submittedName>
</protein>
<evidence type="ECO:0000313" key="1">
    <source>
        <dbReference type="EMBL" id="MBM3225873.1"/>
    </source>
</evidence>
<sequence>MTLYSPMLSLSAAQTWHDLWQPQRRQHSALIIPLRLLDAAVRYRETQDQRVLLRLPQEERQVLQQLLQEIKP</sequence>
<dbReference type="AlphaFoldDB" id="A0A937W2T0"/>
<accession>A0A937W2T0</accession>
<gene>
    <name evidence="1" type="ORF">FJZ47_19045</name>
</gene>
<organism evidence="1 2">
    <name type="scientific">Tectimicrobiota bacterium</name>
    <dbReference type="NCBI Taxonomy" id="2528274"/>
    <lineage>
        <taxon>Bacteria</taxon>
        <taxon>Pseudomonadati</taxon>
        <taxon>Nitrospinota/Tectimicrobiota group</taxon>
        <taxon>Candidatus Tectimicrobiota</taxon>
    </lineage>
</organism>
<proteinExistence type="predicted"/>
<name>A0A937W2T0_UNCTE</name>
<dbReference type="EMBL" id="VGLS01000713">
    <property type="protein sequence ID" value="MBM3225873.1"/>
    <property type="molecule type" value="Genomic_DNA"/>
</dbReference>
<comment type="caution">
    <text evidence="1">The sequence shown here is derived from an EMBL/GenBank/DDBJ whole genome shotgun (WGS) entry which is preliminary data.</text>
</comment>
<dbReference type="Proteomes" id="UP000712673">
    <property type="component" value="Unassembled WGS sequence"/>
</dbReference>
<reference evidence="1" key="1">
    <citation type="submission" date="2019-03" db="EMBL/GenBank/DDBJ databases">
        <title>Lake Tanganyika Metagenome-Assembled Genomes (MAGs).</title>
        <authorList>
            <person name="Tran P."/>
        </authorList>
    </citation>
    <scope>NUCLEOTIDE SEQUENCE</scope>
    <source>
        <strain evidence="1">K_DeepCast_65m_m2_066</strain>
    </source>
</reference>